<proteinExistence type="predicted"/>
<reference evidence="3" key="2">
    <citation type="journal article" date="2013" name="Nat. Commun.">
        <title>Genome of the Chinese tree shrew.</title>
        <authorList>
            <person name="Fan Y."/>
            <person name="Huang Z.Y."/>
            <person name="Cao C.C."/>
            <person name="Chen C.S."/>
            <person name="Chen Y.X."/>
            <person name="Fan D.D."/>
            <person name="He J."/>
            <person name="Hou H.L."/>
            <person name="Hu L."/>
            <person name="Hu X.T."/>
            <person name="Jiang X.T."/>
            <person name="Lai R."/>
            <person name="Lang Y.S."/>
            <person name="Liang B."/>
            <person name="Liao S.G."/>
            <person name="Mu D."/>
            <person name="Ma Y.Y."/>
            <person name="Niu Y.Y."/>
            <person name="Sun X.Q."/>
            <person name="Xia J.Q."/>
            <person name="Xiao J."/>
            <person name="Xiong Z.Q."/>
            <person name="Xu L."/>
            <person name="Yang L."/>
            <person name="Zhang Y."/>
            <person name="Zhao W."/>
            <person name="Zhao X.D."/>
            <person name="Zheng Y.T."/>
            <person name="Zhou J.M."/>
            <person name="Zhu Y.B."/>
            <person name="Zhang G.J."/>
            <person name="Wang J."/>
            <person name="Yao Y.G."/>
        </authorList>
    </citation>
    <scope>NUCLEOTIDE SEQUENCE [LARGE SCALE GENOMIC DNA]</scope>
</reference>
<dbReference type="Proteomes" id="UP000011518">
    <property type="component" value="Unassembled WGS sequence"/>
</dbReference>
<name>L9JWP0_TUPCH</name>
<sequence length="236" mass="26240">MVASAVSSAPVGTAQGVEEAEAPRETSSTAGLAREACTSGVQAEVRGRQRKGIHREWKECREKRSSELTAPRLKLSTDYSWNSATSRCCLFDEASMLGSRRLHRHMAAKKASYFPSSLKAMFSLGRVRDRRDPRGLADSSPGSLSVEAELGGLQCPYPDDRSYSLIRHVLRIRVAYLKIPMQWRLRNSQKLEFCLEESRHENAVTAQARLCHRVTPPCGRQSPQLSATGYNASVRC</sequence>
<dbReference type="EMBL" id="KB320946">
    <property type="protein sequence ID" value="ELW53562.1"/>
    <property type="molecule type" value="Genomic_DNA"/>
</dbReference>
<organism evidence="2 3">
    <name type="scientific">Tupaia chinensis</name>
    <name type="common">Chinese tree shrew</name>
    <name type="synonym">Tupaia belangeri chinensis</name>
    <dbReference type="NCBI Taxonomy" id="246437"/>
    <lineage>
        <taxon>Eukaryota</taxon>
        <taxon>Metazoa</taxon>
        <taxon>Chordata</taxon>
        <taxon>Craniata</taxon>
        <taxon>Vertebrata</taxon>
        <taxon>Euteleostomi</taxon>
        <taxon>Mammalia</taxon>
        <taxon>Eutheria</taxon>
        <taxon>Euarchontoglires</taxon>
        <taxon>Scandentia</taxon>
        <taxon>Tupaiidae</taxon>
        <taxon>Tupaia</taxon>
    </lineage>
</organism>
<dbReference type="InParanoid" id="L9JWP0"/>
<gene>
    <name evidence="2" type="ORF">TREES_T100004522</name>
</gene>
<evidence type="ECO:0000256" key="1">
    <source>
        <dbReference type="SAM" id="MobiDB-lite"/>
    </source>
</evidence>
<evidence type="ECO:0000313" key="3">
    <source>
        <dbReference type="Proteomes" id="UP000011518"/>
    </source>
</evidence>
<keyword evidence="3" id="KW-1185">Reference proteome</keyword>
<dbReference type="AlphaFoldDB" id="L9JWP0"/>
<reference evidence="3" key="1">
    <citation type="submission" date="2012-07" db="EMBL/GenBank/DDBJ databases">
        <title>Genome of the Chinese tree shrew, a rising model animal genetically related to primates.</title>
        <authorList>
            <person name="Zhang G."/>
            <person name="Fan Y."/>
            <person name="Yao Y."/>
            <person name="Huang Z."/>
        </authorList>
    </citation>
    <scope>NUCLEOTIDE SEQUENCE [LARGE SCALE GENOMIC DNA]</scope>
</reference>
<protein>
    <submittedName>
        <fullName evidence="2">Uncharacterized protein</fullName>
    </submittedName>
</protein>
<accession>L9JWP0</accession>
<feature type="region of interest" description="Disordered" evidence="1">
    <location>
        <begin position="1"/>
        <end position="35"/>
    </location>
</feature>
<evidence type="ECO:0000313" key="2">
    <source>
        <dbReference type="EMBL" id="ELW53562.1"/>
    </source>
</evidence>